<dbReference type="Pfam" id="PF03372">
    <property type="entry name" value="Exo_endo_phos"/>
    <property type="match status" value="1"/>
</dbReference>
<reference evidence="2 3" key="1">
    <citation type="submission" date="2022-07" db="EMBL/GenBank/DDBJ databases">
        <title>Fecal culturing of patients with breast cancer.</title>
        <authorList>
            <person name="Teng N.M.Y."/>
            <person name="Kiu R."/>
            <person name="Evans R."/>
            <person name="Baker D.J."/>
            <person name="Zenner C."/>
            <person name="Robinson S.D."/>
            <person name="Hall L.J."/>
        </authorList>
    </citation>
    <scope>NUCLEOTIDE SEQUENCE [LARGE SCALE GENOMIC DNA]</scope>
    <source>
        <strain evidence="2 3">LH1063</strain>
    </source>
</reference>
<dbReference type="PANTHER" id="PTHR14859:SF15">
    <property type="entry name" value="ENDONUCLEASE_EXONUCLEASE_PHOSPHATASE DOMAIN-CONTAINING PROTEIN"/>
    <property type="match status" value="1"/>
</dbReference>
<evidence type="ECO:0000259" key="1">
    <source>
        <dbReference type="Pfam" id="PF03372"/>
    </source>
</evidence>
<accession>A0ABT1MLL2</accession>
<organism evidence="2 3">
    <name type="scientific">Coprobacter tertius</name>
    <dbReference type="NCBI Taxonomy" id="2944915"/>
    <lineage>
        <taxon>Bacteria</taxon>
        <taxon>Pseudomonadati</taxon>
        <taxon>Bacteroidota</taxon>
        <taxon>Bacteroidia</taxon>
        <taxon>Bacteroidales</taxon>
        <taxon>Barnesiellaceae</taxon>
        <taxon>Coprobacter</taxon>
    </lineage>
</organism>
<sequence length="277" mass="30583">MSQKLWGITIASLLFFPINAQNYNKENEVIRLLSYNTHYCKGATDPGELTKENIKNLADVIRALDADVIALQELDSAAIGRGSRYLLKEIADASGSGYVPYYGNAAPFDKGSIGCGVLVKKNLPVKNVQYIHLPGDETRVAIVVDLEKFIFIGTHSDLNDEKRCEGAQTVSDRIKKKDKPVFLAGDLNDSHRWPHGGISFPVWSKNFTIISDTVGNSIPGRIDSGALIDYILLMKNKKSSTVKIVQTHILRHLTVDGKIVDTATLSDHYPVFVDVKL</sequence>
<comment type="caution">
    <text evidence="2">The sequence shown here is derived from an EMBL/GenBank/DDBJ whole genome shotgun (WGS) entry which is preliminary data.</text>
</comment>
<keyword evidence="2" id="KW-0378">Hydrolase</keyword>
<dbReference type="Gene3D" id="3.60.10.10">
    <property type="entry name" value="Endonuclease/exonuclease/phosphatase"/>
    <property type="match status" value="1"/>
</dbReference>
<feature type="domain" description="Endonuclease/exonuclease/phosphatase" evidence="1">
    <location>
        <begin position="34"/>
        <end position="207"/>
    </location>
</feature>
<evidence type="ECO:0000313" key="2">
    <source>
        <dbReference type="EMBL" id="MCP9612776.1"/>
    </source>
</evidence>
<name>A0ABT1MLL2_9BACT</name>
<dbReference type="InterPro" id="IPR051916">
    <property type="entry name" value="GPI-anchor_lipid_remodeler"/>
</dbReference>
<dbReference type="PANTHER" id="PTHR14859">
    <property type="entry name" value="CALCOFLUOR WHITE HYPERSENSITIVE PROTEIN PRECURSOR"/>
    <property type="match status" value="1"/>
</dbReference>
<protein>
    <submittedName>
        <fullName evidence="2">Endonuclease/exonuclease/phosphatase family protein</fullName>
    </submittedName>
</protein>
<dbReference type="SUPFAM" id="SSF56219">
    <property type="entry name" value="DNase I-like"/>
    <property type="match status" value="1"/>
</dbReference>
<dbReference type="EMBL" id="JANDHW010000014">
    <property type="protein sequence ID" value="MCP9612776.1"/>
    <property type="molecule type" value="Genomic_DNA"/>
</dbReference>
<keyword evidence="3" id="KW-1185">Reference proteome</keyword>
<dbReference type="GO" id="GO:0004519">
    <property type="term" value="F:endonuclease activity"/>
    <property type="evidence" value="ECO:0007669"/>
    <property type="project" value="UniProtKB-KW"/>
</dbReference>
<keyword evidence="2" id="KW-0540">Nuclease</keyword>
<dbReference type="InterPro" id="IPR005135">
    <property type="entry name" value="Endo/exonuclease/phosphatase"/>
</dbReference>
<dbReference type="InterPro" id="IPR036691">
    <property type="entry name" value="Endo/exonu/phosph_ase_sf"/>
</dbReference>
<proteinExistence type="predicted"/>
<dbReference type="RefSeq" id="WP_255028134.1">
    <property type="nucleotide sequence ID" value="NZ_JANDHW010000014.1"/>
</dbReference>
<keyword evidence="2" id="KW-0255">Endonuclease</keyword>
<dbReference type="Proteomes" id="UP001205603">
    <property type="component" value="Unassembled WGS sequence"/>
</dbReference>
<evidence type="ECO:0000313" key="3">
    <source>
        <dbReference type="Proteomes" id="UP001205603"/>
    </source>
</evidence>
<gene>
    <name evidence="2" type="ORF">NMU02_11800</name>
</gene>